<name>A0AAD9IHK0_PROWI</name>
<sequence>MGRVVILAVDESESSADAVAYCDAECYDALLRSANAFIRDRILPLLPEEPPDPVLHILKATGLSGTEATAESIGNAICRKAGELRAAFVVLAGRQMSPLHRWLAASVTDYCVGRAPCPVLVYPKPNGKLSRENSRED</sequence>
<protein>
    <recommendedName>
        <fullName evidence="1">UspA domain-containing protein</fullName>
    </recommendedName>
</protein>
<keyword evidence="3" id="KW-1185">Reference proteome</keyword>
<dbReference type="InterPro" id="IPR006016">
    <property type="entry name" value="UspA"/>
</dbReference>
<dbReference type="Proteomes" id="UP001255856">
    <property type="component" value="Unassembled WGS sequence"/>
</dbReference>
<dbReference type="AlphaFoldDB" id="A0AAD9IHK0"/>
<evidence type="ECO:0000313" key="3">
    <source>
        <dbReference type="Proteomes" id="UP001255856"/>
    </source>
</evidence>
<feature type="domain" description="UspA" evidence="1">
    <location>
        <begin position="70"/>
        <end position="123"/>
    </location>
</feature>
<dbReference type="PANTHER" id="PTHR31964">
    <property type="entry name" value="ADENINE NUCLEOTIDE ALPHA HYDROLASES-LIKE SUPERFAMILY PROTEIN"/>
    <property type="match status" value="1"/>
</dbReference>
<proteinExistence type="predicted"/>
<comment type="caution">
    <text evidence="2">The sequence shown here is derived from an EMBL/GenBank/DDBJ whole genome shotgun (WGS) entry which is preliminary data.</text>
</comment>
<dbReference type="PANTHER" id="PTHR31964:SF113">
    <property type="entry name" value="USPA DOMAIN-CONTAINING PROTEIN"/>
    <property type="match status" value="1"/>
</dbReference>
<reference evidence="2" key="1">
    <citation type="submission" date="2021-01" db="EMBL/GenBank/DDBJ databases">
        <authorList>
            <person name="Eckstrom K.M.E."/>
        </authorList>
    </citation>
    <scope>NUCLEOTIDE SEQUENCE</scope>
    <source>
        <strain evidence="2">UVCC 0001</strain>
    </source>
</reference>
<gene>
    <name evidence="2" type="ORF">QBZ16_003223</name>
</gene>
<accession>A0AAD9IHK0</accession>
<dbReference type="InterPro" id="IPR014729">
    <property type="entry name" value="Rossmann-like_a/b/a_fold"/>
</dbReference>
<evidence type="ECO:0000313" key="2">
    <source>
        <dbReference type="EMBL" id="KAK2078383.1"/>
    </source>
</evidence>
<evidence type="ECO:0000259" key="1">
    <source>
        <dbReference type="Pfam" id="PF00582"/>
    </source>
</evidence>
<organism evidence="2 3">
    <name type="scientific">Prototheca wickerhamii</name>
    <dbReference type="NCBI Taxonomy" id="3111"/>
    <lineage>
        <taxon>Eukaryota</taxon>
        <taxon>Viridiplantae</taxon>
        <taxon>Chlorophyta</taxon>
        <taxon>core chlorophytes</taxon>
        <taxon>Trebouxiophyceae</taxon>
        <taxon>Chlorellales</taxon>
        <taxon>Chlorellaceae</taxon>
        <taxon>Prototheca</taxon>
    </lineage>
</organism>
<dbReference type="Gene3D" id="3.40.50.620">
    <property type="entry name" value="HUPs"/>
    <property type="match status" value="1"/>
</dbReference>
<dbReference type="EMBL" id="JASFZW010000004">
    <property type="protein sequence ID" value="KAK2078383.1"/>
    <property type="molecule type" value="Genomic_DNA"/>
</dbReference>
<dbReference type="SUPFAM" id="SSF52402">
    <property type="entry name" value="Adenine nucleotide alpha hydrolases-like"/>
    <property type="match status" value="1"/>
</dbReference>
<dbReference type="Pfam" id="PF00582">
    <property type="entry name" value="Usp"/>
    <property type="match status" value="1"/>
</dbReference>